<reference evidence="2 3" key="1">
    <citation type="journal article" date="2014" name="PLoS Genet.">
        <title>The Genome of Spironucleus salmonicida Highlights a Fish Pathogen Adapted to Fluctuating Environments.</title>
        <authorList>
            <person name="Xu F."/>
            <person name="Jerlstrom-Hultqvist J."/>
            <person name="Einarsson E."/>
            <person name="Astvaldsson A."/>
            <person name="Svard S.G."/>
            <person name="Andersson J.O."/>
        </authorList>
    </citation>
    <scope>NUCLEOTIDE SEQUENCE</scope>
    <source>
        <strain evidence="3">ATCC 50377</strain>
    </source>
</reference>
<sequence length="329" mass="36954">MQLDWSNEQLTDEMVISKIDALMQNSENNQSITSINVSCNAITNLNFIDVLQSHNLVSNLRILNISSNTITTLRLSHLSTLMTLDCSRNPVRDIEMHHLQSLKSIDLRNCEIDDMCFIQLLQSGLSLRHLRLSKNQITDLGIQAVIRDKKLEKLFLETLMTLDLKDNNTQYANLTQIRDLLEVKLPNLSKNALNKLPSLNNSQISSRSGSIRENAETLLDNIFNTSQKGVLKKNYPQALAAVMLGNSHELVQKAADLCHGNCISGLCAALYVGVHAQPDLEEQIAFGFARKVNTIFCRDIKPGVGKTCRERCKIVLEISQKKIDEQNVK</sequence>
<dbReference type="OrthoDB" id="2013775at2759"/>
<dbReference type="VEuPathDB" id="GiardiaDB:SS50377_26141"/>
<accession>V6LNU6</accession>
<evidence type="ECO:0000313" key="2">
    <source>
        <dbReference type="EMBL" id="EST46347.1"/>
    </source>
</evidence>
<evidence type="ECO:0000313" key="4">
    <source>
        <dbReference type="Proteomes" id="UP000018208"/>
    </source>
</evidence>
<dbReference type="Gene3D" id="3.80.10.10">
    <property type="entry name" value="Ribonuclease Inhibitor"/>
    <property type="match status" value="1"/>
</dbReference>
<dbReference type="EMBL" id="AUWU02000006">
    <property type="protein sequence ID" value="KAH0571941.1"/>
    <property type="molecule type" value="Genomic_DNA"/>
</dbReference>
<dbReference type="InterPro" id="IPR001611">
    <property type="entry name" value="Leu-rich_rpt"/>
</dbReference>
<evidence type="ECO:0000313" key="3">
    <source>
        <dbReference type="EMBL" id="KAH0571941.1"/>
    </source>
</evidence>
<dbReference type="SUPFAM" id="SSF52047">
    <property type="entry name" value="RNI-like"/>
    <property type="match status" value="1"/>
</dbReference>
<reference evidence="3" key="2">
    <citation type="submission" date="2020-12" db="EMBL/GenBank/DDBJ databases">
        <title>New Spironucleus salmonicida genome in near-complete chromosomes.</title>
        <authorList>
            <person name="Xu F."/>
            <person name="Kurt Z."/>
            <person name="Jimenez-Gonzalez A."/>
            <person name="Astvaldsson A."/>
            <person name="Andersson J.O."/>
            <person name="Svard S.G."/>
        </authorList>
    </citation>
    <scope>NUCLEOTIDE SEQUENCE</scope>
    <source>
        <strain evidence="3">ATCC 50377</strain>
    </source>
</reference>
<dbReference type="Proteomes" id="UP000018208">
    <property type="component" value="Unassembled WGS sequence"/>
</dbReference>
<gene>
    <name evidence="2" type="ORF">SS50377_13660</name>
    <name evidence="3" type="ORF">SS50377_26141</name>
</gene>
<dbReference type="EMBL" id="KI546077">
    <property type="protein sequence ID" value="EST46347.1"/>
    <property type="molecule type" value="Genomic_DNA"/>
</dbReference>
<evidence type="ECO:0000256" key="1">
    <source>
        <dbReference type="ARBA" id="ARBA00022729"/>
    </source>
</evidence>
<dbReference type="InterPro" id="IPR032675">
    <property type="entry name" value="LRR_dom_sf"/>
</dbReference>
<dbReference type="InterPro" id="IPR050328">
    <property type="entry name" value="Dev_Immune_Receptor"/>
</dbReference>
<organism evidence="2">
    <name type="scientific">Spironucleus salmonicida</name>
    <dbReference type="NCBI Taxonomy" id="348837"/>
    <lineage>
        <taxon>Eukaryota</taxon>
        <taxon>Metamonada</taxon>
        <taxon>Diplomonadida</taxon>
        <taxon>Hexamitidae</taxon>
        <taxon>Hexamitinae</taxon>
        <taxon>Spironucleus</taxon>
    </lineage>
</organism>
<evidence type="ECO:0008006" key="5">
    <source>
        <dbReference type="Google" id="ProtNLM"/>
    </source>
</evidence>
<proteinExistence type="predicted"/>
<keyword evidence="4" id="KW-1185">Reference proteome</keyword>
<keyword evidence="1" id="KW-0732">Signal</keyword>
<dbReference type="PROSITE" id="PS51450">
    <property type="entry name" value="LRR"/>
    <property type="match status" value="1"/>
</dbReference>
<dbReference type="AlphaFoldDB" id="V6LNU6"/>
<protein>
    <recommendedName>
        <fullName evidence="5">Leucine rich repeat-containing protein</fullName>
    </recommendedName>
</protein>
<dbReference type="PANTHER" id="PTHR24373">
    <property type="entry name" value="SLIT RELATED LEUCINE-RICH REPEAT NEURONAL PROTEIN"/>
    <property type="match status" value="1"/>
</dbReference>
<name>V6LNU6_9EUKA</name>
<dbReference type="PANTHER" id="PTHR24373:SF275">
    <property type="entry name" value="TIR DOMAIN-CONTAINING PROTEIN"/>
    <property type="match status" value="1"/>
</dbReference>
<dbReference type="Pfam" id="PF13516">
    <property type="entry name" value="LRR_6"/>
    <property type="match status" value="3"/>
</dbReference>